<reference evidence="4" key="3">
    <citation type="submission" date="2020-11" db="EMBL/GenBank/DDBJ databases">
        <title>Intraspecies plasmid and genomic variation of Mycobacterium kubicae revealed by the complete genome sequences of two clinical isolates.</title>
        <authorList>
            <person name="Hendrix J.R."/>
            <person name="Epperson L.E."/>
            <person name="Honda J.R."/>
            <person name="Strong M."/>
        </authorList>
    </citation>
    <scope>NUCLEOTIDE SEQUENCE</scope>
    <source>
        <strain evidence="4">JCM 13573</strain>
    </source>
</reference>
<dbReference type="InterPro" id="IPR029058">
    <property type="entry name" value="AB_hydrolase_fold"/>
</dbReference>
<dbReference type="Proteomes" id="UP000465306">
    <property type="component" value="Unassembled WGS sequence"/>
</dbReference>
<organism evidence="4 6">
    <name type="scientific">Mycobacterium kubicae</name>
    <dbReference type="NCBI Taxonomy" id="120959"/>
    <lineage>
        <taxon>Bacteria</taxon>
        <taxon>Bacillati</taxon>
        <taxon>Actinomycetota</taxon>
        <taxon>Actinomycetes</taxon>
        <taxon>Mycobacteriales</taxon>
        <taxon>Mycobacteriaceae</taxon>
        <taxon>Mycobacterium</taxon>
        <taxon>Mycobacterium simiae complex</taxon>
    </lineage>
</organism>
<keyword evidence="1 4" id="KW-0378">Hydrolase</keyword>
<gene>
    <name evidence="4" type="ORF">I2456_14665</name>
    <name evidence="3" type="ORF">MKUB_28190</name>
</gene>
<feature type="domain" description="Alpha/beta hydrolase fold-3" evidence="2">
    <location>
        <begin position="78"/>
        <end position="275"/>
    </location>
</feature>
<dbReference type="RefSeq" id="WP_085073076.1">
    <property type="nucleotide sequence ID" value="NZ_BLKU01000003.1"/>
</dbReference>
<evidence type="ECO:0000313" key="4">
    <source>
        <dbReference type="EMBL" id="QPI35841.1"/>
    </source>
</evidence>
<dbReference type="AlphaFoldDB" id="A0AAX1J352"/>
<evidence type="ECO:0000259" key="2">
    <source>
        <dbReference type="Pfam" id="PF07859"/>
    </source>
</evidence>
<dbReference type="EMBL" id="BLKU01000003">
    <property type="protein sequence ID" value="GFG65329.1"/>
    <property type="molecule type" value="Genomic_DNA"/>
</dbReference>
<dbReference type="InterPro" id="IPR013094">
    <property type="entry name" value="AB_hydrolase_3"/>
</dbReference>
<dbReference type="PANTHER" id="PTHR48081">
    <property type="entry name" value="AB HYDROLASE SUPERFAMILY PROTEIN C4A8.06C"/>
    <property type="match status" value="1"/>
</dbReference>
<evidence type="ECO:0000313" key="5">
    <source>
        <dbReference type="Proteomes" id="UP000465306"/>
    </source>
</evidence>
<reference evidence="3" key="2">
    <citation type="submission" date="2020-02" db="EMBL/GenBank/DDBJ databases">
        <authorList>
            <person name="Matsumoto Y."/>
            <person name="Kinjo T."/>
            <person name="Motooka D."/>
            <person name="Nabeya D."/>
            <person name="Jung N."/>
            <person name="Uechi K."/>
            <person name="Horii T."/>
            <person name="Iida T."/>
            <person name="Fujita J."/>
            <person name="Nakamura S."/>
        </authorList>
    </citation>
    <scope>NUCLEOTIDE SEQUENCE</scope>
    <source>
        <strain evidence="3">JCM 13573</strain>
    </source>
</reference>
<dbReference type="Gene3D" id="3.40.50.1820">
    <property type="entry name" value="alpha/beta hydrolase"/>
    <property type="match status" value="1"/>
</dbReference>
<reference evidence="3 5" key="1">
    <citation type="journal article" date="2019" name="Emerg. Microbes Infect.">
        <title>Comprehensive subspecies identification of 175 nontuberculous mycobacteria species based on 7547 genomic profiles.</title>
        <authorList>
            <person name="Matsumoto Y."/>
            <person name="Kinjo T."/>
            <person name="Motooka D."/>
            <person name="Nabeya D."/>
            <person name="Jung N."/>
            <person name="Uechi K."/>
            <person name="Horii T."/>
            <person name="Iida T."/>
            <person name="Fujita J."/>
            <person name="Nakamura S."/>
        </authorList>
    </citation>
    <scope>NUCLEOTIDE SEQUENCE [LARGE SCALE GENOMIC DNA]</scope>
    <source>
        <strain evidence="3 5">JCM 13573</strain>
    </source>
</reference>
<dbReference type="EMBL" id="CP065047">
    <property type="protein sequence ID" value="QPI35841.1"/>
    <property type="molecule type" value="Genomic_DNA"/>
</dbReference>
<proteinExistence type="predicted"/>
<dbReference type="GO" id="GO:0016787">
    <property type="term" value="F:hydrolase activity"/>
    <property type="evidence" value="ECO:0007669"/>
    <property type="project" value="UniProtKB-KW"/>
</dbReference>
<evidence type="ECO:0000313" key="6">
    <source>
        <dbReference type="Proteomes" id="UP000663583"/>
    </source>
</evidence>
<dbReference type="Pfam" id="PF07859">
    <property type="entry name" value="Abhydrolase_3"/>
    <property type="match status" value="1"/>
</dbReference>
<dbReference type="InterPro" id="IPR050300">
    <property type="entry name" value="GDXG_lipolytic_enzyme"/>
</dbReference>
<evidence type="ECO:0000313" key="3">
    <source>
        <dbReference type="EMBL" id="GFG65329.1"/>
    </source>
</evidence>
<protein>
    <submittedName>
        <fullName evidence="4">Alpha/beta hydrolase fold domain-containing protein</fullName>
    </submittedName>
    <submittedName>
        <fullName evidence="3">Esterase</fullName>
    </submittedName>
</protein>
<accession>A0AAX1J352</accession>
<sequence>MTSWASRALPVLLRFTGRTRAYQNAQSAQEHIDQRALRPQPYGPPAKLRTDVAVAVQRRGSWPIYTLTPRTASPRRAVVYLHGGAWVNEITPQHWHLVAQIAAEAQATVIVPIYPLVPFATAAQVVPAVVDLVADQVSGGGPVCLTGDSAGGQIALSAALLLRDDHGAVLPRTILISPVVDLSLSNPDIAAVEPTDPWLGRDALRVFAERWRADLPLTDLRVAPLAADLAGLGPLTIFTGTRDLLNPDAHVLAEQTRAAGVSVEFHEEPGLLHVYPLMPTPEGRAARAVIVEELKV</sequence>
<keyword evidence="5" id="KW-1185">Reference proteome</keyword>
<dbReference type="KEGG" id="mku:I2456_14665"/>
<dbReference type="SUPFAM" id="SSF53474">
    <property type="entry name" value="alpha/beta-Hydrolases"/>
    <property type="match status" value="1"/>
</dbReference>
<dbReference type="Proteomes" id="UP000663583">
    <property type="component" value="Chromosome"/>
</dbReference>
<dbReference type="PANTHER" id="PTHR48081:SF8">
    <property type="entry name" value="ALPHA_BETA HYDROLASE FOLD-3 DOMAIN-CONTAINING PROTEIN-RELATED"/>
    <property type="match status" value="1"/>
</dbReference>
<name>A0AAX1J352_9MYCO</name>
<evidence type="ECO:0000256" key="1">
    <source>
        <dbReference type="ARBA" id="ARBA00022801"/>
    </source>
</evidence>